<protein>
    <submittedName>
        <fullName evidence="1">Uncharacterized protein</fullName>
    </submittedName>
</protein>
<keyword evidence="2" id="KW-1185">Reference proteome</keyword>
<sequence length="359" mass="40230">MTFSCSSYHIIFYFTYIRSQEGRGASTSRLPPKLHLHYTETITELNGTCGARHRQSAVHILASSTRLRLAILVSCLHLALPTALPTCDCWDGYKAEHNKNGSQCVAVNLFHIMPCNMAKVPKCQCSGTGSSILKDRTGTWCTRYANGEELTRKLALLCVLSAVVVASEVTNESDCKCWEDFKPEKGVTGSYYCRGEKNHRIFGCGEEKPPICKCEVDGKIIEQELGETNCLSVNSKDGRWCHNKEEFQEKLFLLCIVLAVAADKNVTDEKDCQCWENFKPEKLEDTGSYYCRGAKNHRIFSCNDEKPPICRCVVDGKTISLDLGETDCLSVNAKAGEWCENKDEFQEYFKDHPGHGAQD</sequence>
<evidence type="ECO:0000313" key="1">
    <source>
        <dbReference type="EMBL" id="KAH0811441.1"/>
    </source>
</evidence>
<dbReference type="Proteomes" id="UP000719412">
    <property type="component" value="Unassembled WGS sequence"/>
</dbReference>
<reference evidence="1" key="1">
    <citation type="journal article" date="2020" name="J Insects Food Feed">
        <title>The yellow mealworm (Tenebrio molitor) genome: a resource for the emerging insects as food and feed industry.</title>
        <authorList>
            <person name="Eriksson T."/>
            <person name="Andere A."/>
            <person name="Kelstrup H."/>
            <person name="Emery V."/>
            <person name="Picard C."/>
        </authorList>
    </citation>
    <scope>NUCLEOTIDE SEQUENCE</scope>
    <source>
        <strain evidence="1">Stoneville</strain>
        <tissue evidence="1">Whole head</tissue>
    </source>
</reference>
<name>A0A8J6HBU5_TENMO</name>
<evidence type="ECO:0000313" key="2">
    <source>
        <dbReference type="Proteomes" id="UP000719412"/>
    </source>
</evidence>
<organism evidence="1 2">
    <name type="scientific">Tenebrio molitor</name>
    <name type="common">Yellow mealworm beetle</name>
    <dbReference type="NCBI Taxonomy" id="7067"/>
    <lineage>
        <taxon>Eukaryota</taxon>
        <taxon>Metazoa</taxon>
        <taxon>Ecdysozoa</taxon>
        <taxon>Arthropoda</taxon>
        <taxon>Hexapoda</taxon>
        <taxon>Insecta</taxon>
        <taxon>Pterygota</taxon>
        <taxon>Neoptera</taxon>
        <taxon>Endopterygota</taxon>
        <taxon>Coleoptera</taxon>
        <taxon>Polyphaga</taxon>
        <taxon>Cucujiformia</taxon>
        <taxon>Tenebrionidae</taxon>
        <taxon>Tenebrio</taxon>
    </lineage>
</organism>
<gene>
    <name evidence="1" type="ORF">GEV33_011350</name>
</gene>
<dbReference type="AlphaFoldDB" id="A0A8J6HBU5"/>
<accession>A0A8J6HBU5</accession>
<comment type="caution">
    <text evidence="1">The sequence shown here is derived from an EMBL/GenBank/DDBJ whole genome shotgun (WGS) entry which is preliminary data.</text>
</comment>
<proteinExistence type="predicted"/>
<dbReference type="EMBL" id="JABDTM020026803">
    <property type="protein sequence ID" value="KAH0811441.1"/>
    <property type="molecule type" value="Genomic_DNA"/>
</dbReference>
<reference evidence="1" key="2">
    <citation type="submission" date="2021-08" db="EMBL/GenBank/DDBJ databases">
        <authorList>
            <person name="Eriksson T."/>
        </authorList>
    </citation>
    <scope>NUCLEOTIDE SEQUENCE</scope>
    <source>
        <strain evidence="1">Stoneville</strain>
        <tissue evidence="1">Whole head</tissue>
    </source>
</reference>